<dbReference type="Gene3D" id="3.30.70.330">
    <property type="match status" value="1"/>
</dbReference>
<feature type="non-terminal residue" evidence="2">
    <location>
        <position position="183"/>
    </location>
</feature>
<dbReference type="OrthoDB" id="10504186at2759"/>
<name>A0A9W7L4X9_9STRA</name>
<comment type="caution">
    <text evidence="2">The sequence shown here is derived from an EMBL/GenBank/DDBJ whole genome shotgun (WGS) entry which is preliminary data.</text>
</comment>
<reference evidence="2" key="1">
    <citation type="submission" date="2022-07" db="EMBL/GenBank/DDBJ databases">
        <title>Genome analysis of Parmales, a sister group of diatoms, reveals the evolutionary specialization of diatoms from phago-mixotrophs to photoautotrophs.</title>
        <authorList>
            <person name="Ban H."/>
            <person name="Sato S."/>
            <person name="Yoshikawa S."/>
            <person name="Kazumasa Y."/>
            <person name="Nakamura Y."/>
            <person name="Ichinomiya M."/>
            <person name="Saitoh K."/>
            <person name="Sato N."/>
            <person name="Blanc-Mathieu R."/>
            <person name="Endo H."/>
            <person name="Kuwata A."/>
            <person name="Ogata H."/>
        </authorList>
    </citation>
    <scope>NUCLEOTIDE SEQUENCE</scope>
</reference>
<evidence type="ECO:0000313" key="3">
    <source>
        <dbReference type="Proteomes" id="UP001165082"/>
    </source>
</evidence>
<protein>
    <recommendedName>
        <fullName evidence="4">RRM domain-containing protein</fullName>
    </recommendedName>
</protein>
<sequence length="183" mass="19908">KAVGFEDDVLIDIIQTSITEGNSDLLSKADRHFDLPTMIKQVEGFLGTNTSSLTTLITKYLKDVETGFYSTPQITNGSNNNDHNNNNNSFPPPSERTTLHVGNIPYIWDVPNLLSSLSSLTSCSLISAHIPPSGVPGSNRGFAFVEVSFRDVIRFRGDVSGEEVEGGRRLKVSEAAARPVQRG</sequence>
<evidence type="ECO:0008006" key="4">
    <source>
        <dbReference type="Google" id="ProtNLM"/>
    </source>
</evidence>
<keyword evidence="3" id="KW-1185">Reference proteome</keyword>
<accession>A0A9W7L4X9</accession>
<evidence type="ECO:0000256" key="1">
    <source>
        <dbReference type="SAM" id="MobiDB-lite"/>
    </source>
</evidence>
<feature type="compositionally biased region" description="Low complexity" evidence="1">
    <location>
        <begin position="76"/>
        <end position="89"/>
    </location>
</feature>
<proteinExistence type="predicted"/>
<dbReference type="AlphaFoldDB" id="A0A9W7L4X9"/>
<dbReference type="Proteomes" id="UP001165082">
    <property type="component" value="Unassembled WGS sequence"/>
</dbReference>
<dbReference type="SUPFAM" id="SSF54928">
    <property type="entry name" value="RNA-binding domain, RBD"/>
    <property type="match status" value="1"/>
</dbReference>
<dbReference type="InterPro" id="IPR012677">
    <property type="entry name" value="Nucleotide-bd_a/b_plait_sf"/>
</dbReference>
<feature type="non-terminal residue" evidence="2">
    <location>
        <position position="1"/>
    </location>
</feature>
<evidence type="ECO:0000313" key="2">
    <source>
        <dbReference type="EMBL" id="GMI30099.1"/>
    </source>
</evidence>
<feature type="region of interest" description="Disordered" evidence="1">
    <location>
        <begin position="74"/>
        <end position="94"/>
    </location>
</feature>
<dbReference type="GO" id="GO:0003676">
    <property type="term" value="F:nucleic acid binding"/>
    <property type="evidence" value="ECO:0007669"/>
    <property type="project" value="InterPro"/>
</dbReference>
<dbReference type="InterPro" id="IPR035979">
    <property type="entry name" value="RBD_domain_sf"/>
</dbReference>
<gene>
    <name evidence="2" type="ORF">TrRE_jg3705</name>
</gene>
<dbReference type="EMBL" id="BRXZ01007594">
    <property type="protein sequence ID" value="GMI30099.1"/>
    <property type="molecule type" value="Genomic_DNA"/>
</dbReference>
<organism evidence="2 3">
    <name type="scientific">Triparma retinervis</name>
    <dbReference type="NCBI Taxonomy" id="2557542"/>
    <lineage>
        <taxon>Eukaryota</taxon>
        <taxon>Sar</taxon>
        <taxon>Stramenopiles</taxon>
        <taxon>Ochrophyta</taxon>
        <taxon>Bolidophyceae</taxon>
        <taxon>Parmales</taxon>
        <taxon>Triparmaceae</taxon>
        <taxon>Triparma</taxon>
    </lineage>
</organism>